<dbReference type="PROSITE" id="PS00639">
    <property type="entry name" value="THIOL_PROTEASE_HIS"/>
    <property type="match status" value="1"/>
</dbReference>
<keyword evidence="6" id="KW-0325">Glycoprotein</keyword>
<dbReference type="EMBL" id="JACTNZ010000007">
    <property type="protein sequence ID" value="KAG5542088.1"/>
    <property type="molecule type" value="Genomic_DNA"/>
</dbReference>
<comment type="function">
    <text evidence="8">Cysteine protease responsible for the cleavage of kiwellin into kissper and KiTH.</text>
</comment>
<evidence type="ECO:0000259" key="12">
    <source>
        <dbReference type="SMART" id="SM00277"/>
    </source>
</evidence>
<dbReference type="SMART" id="SM00277">
    <property type="entry name" value="GRAN"/>
    <property type="match status" value="1"/>
</dbReference>
<dbReference type="InterPro" id="IPR000169">
    <property type="entry name" value="Pept_cys_AS"/>
</dbReference>
<evidence type="ECO:0000256" key="7">
    <source>
        <dbReference type="ARBA" id="ARBA00050389"/>
    </source>
</evidence>
<dbReference type="GO" id="GO:0004197">
    <property type="term" value="F:cysteine-type endopeptidase activity"/>
    <property type="evidence" value="ECO:0007669"/>
    <property type="project" value="UniProtKB-EC"/>
</dbReference>
<comment type="catalytic activity">
    <reaction evidence="7">
        <text>Specificity close to that of papain.</text>
        <dbReference type="EC" id="3.4.22.14"/>
    </reaction>
</comment>
<dbReference type="PROSITE" id="PS00640">
    <property type="entry name" value="THIOL_PROTEASE_ASN"/>
    <property type="match status" value="1"/>
</dbReference>
<comment type="similarity">
    <text evidence="1">Belongs to the peptidase C1 family.</text>
</comment>
<dbReference type="Gene3D" id="2.10.25.160">
    <property type="entry name" value="Granulin"/>
    <property type="match status" value="1"/>
</dbReference>
<evidence type="ECO:0000256" key="8">
    <source>
        <dbReference type="ARBA" id="ARBA00058326"/>
    </source>
</evidence>
<feature type="chain" id="PRO_5044714856" description="Actinidain" evidence="11">
    <location>
        <begin position="25"/>
        <end position="465"/>
    </location>
</feature>
<accession>A0AAV6JPR8</accession>
<reference evidence="15" key="1">
    <citation type="submission" date="2020-08" db="EMBL/GenBank/DDBJ databases">
        <title>Plant Genome Project.</title>
        <authorList>
            <person name="Zhang R.-G."/>
        </authorList>
    </citation>
    <scope>NUCLEOTIDE SEQUENCE</scope>
    <source>
        <strain evidence="15">WSP0</strain>
        <tissue evidence="15">Leaf</tissue>
    </source>
</reference>
<evidence type="ECO:0000313" key="15">
    <source>
        <dbReference type="EMBL" id="KAG5542088.1"/>
    </source>
</evidence>
<dbReference type="Pfam" id="PF00396">
    <property type="entry name" value="Granulin"/>
    <property type="match status" value="1"/>
</dbReference>
<evidence type="ECO:0000256" key="6">
    <source>
        <dbReference type="ARBA" id="ARBA00023180"/>
    </source>
</evidence>
<dbReference type="InterPro" id="IPR039417">
    <property type="entry name" value="Peptidase_C1A_papain-like"/>
</dbReference>
<dbReference type="EC" id="3.4.22.14" evidence="9"/>
<dbReference type="FunFam" id="3.90.70.10:FF:000068">
    <property type="entry name" value="Cysteine protease 1"/>
    <property type="match status" value="1"/>
</dbReference>
<dbReference type="GO" id="GO:0006508">
    <property type="term" value="P:proteolysis"/>
    <property type="evidence" value="ECO:0007669"/>
    <property type="project" value="UniProtKB-KW"/>
</dbReference>
<dbReference type="InterPro" id="IPR000668">
    <property type="entry name" value="Peptidase_C1A_C"/>
</dbReference>
<evidence type="ECO:0000256" key="3">
    <source>
        <dbReference type="ARBA" id="ARBA00022801"/>
    </source>
</evidence>
<dbReference type="InterPro" id="IPR025660">
    <property type="entry name" value="Pept_his_AS"/>
</dbReference>
<dbReference type="SUPFAM" id="SSF57277">
    <property type="entry name" value="Granulin repeat"/>
    <property type="match status" value="1"/>
</dbReference>
<dbReference type="InterPro" id="IPR038765">
    <property type="entry name" value="Papain-like_cys_pep_sf"/>
</dbReference>
<dbReference type="AlphaFoldDB" id="A0AAV6JPR8"/>
<evidence type="ECO:0000256" key="4">
    <source>
        <dbReference type="ARBA" id="ARBA00022807"/>
    </source>
</evidence>
<dbReference type="InterPro" id="IPR037277">
    <property type="entry name" value="Granulin_sf"/>
</dbReference>
<dbReference type="InterPro" id="IPR000118">
    <property type="entry name" value="Granulin"/>
</dbReference>
<keyword evidence="3" id="KW-0378">Hydrolase</keyword>
<protein>
    <recommendedName>
        <fullName evidence="10">Actinidain</fullName>
        <ecNumber evidence="9">3.4.22.14</ecNumber>
    </recommendedName>
</protein>
<dbReference type="PANTHER" id="PTHR12411">
    <property type="entry name" value="CYSTEINE PROTEASE FAMILY C1-RELATED"/>
    <property type="match status" value="1"/>
</dbReference>
<sequence>MGSPKSFIPIFVLLLLTLFVLSSALDMSIITAISAGKSDRRTETEVRAMYESWLSKHGKSYNALGEKERRFEIFKDNLRFVEEHNSVEGRSYKVGLNRFADLTNEEYRSTYLGVKAGSRRRVQKPKRSDRYASRVGEELPDSVDWREKGAVVGVKDQGSCGSCWAFSTIAAVEGINKIVTGDLISLSEQELVDCDTSYNEGCNGGLMDYGFEFIIHNGGIDSEEDYPYKARDSRCDQYRKNAKVVAIDDYEDVPENDEKALLKAVANQPVAVAIEGSSMAFQLYDSGVFTGSCGTALDHGVTAVGYGTEDGVDYWIVKNSWGADWGEGGYIRMERDVPHGGICGIAMEASYPVKKGENPPNPGPSPPSPIKPPAVCDNDYVCPESTTCCCVYEYANYCFSWGCCPLEGATCCEDHYSCCPQDYPICNVYSGTCLMSKDNPLGVKATKRIHAMPQWAYATGKSSSA</sequence>
<keyword evidence="11" id="KW-0732">Signal</keyword>
<evidence type="ECO:0000256" key="9">
    <source>
        <dbReference type="ARBA" id="ARBA00066502"/>
    </source>
</evidence>
<dbReference type="EMBL" id="JACTNZ010000007">
    <property type="protein sequence ID" value="KAG5542087.1"/>
    <property type="molecule type" value="Genomic_DNA"/>
</dbReference>
<dbReference type="Pfam" id="PF00112">
    <property type="entry name" value="Peptidase_C1"/>
    <property type="match status" value="1"/>
</dbReference>
<dbReference type="InterPro" id="IPR013201">
    <property type="entry name" value="Prot_inhib_I29"/>
</dbReference>
<dbReference type="SUPFAM" id="SSF54001">
    <property type="entry name" value="Cysteine proteinases"/>
    <property type="match status" value="1"/>
</dbReference>
<evidence type="ECO:0000256" key="2">
    <source>
        <dbReference type="ARBA" id="ARBA00022670"/>
    </source>
</evidence>
<feature type="domain" description="Cathepsin propeptide inhibitor" evidence="14">
    <location>
        <begin position="50"/>
        <end position="107"/>
    </location>
</feature>
<evidence type="ECO:0000313" key="16">
    <source>
        <dbReference type="Proteomes" id="UP000823749"/>
    </source>
</evidence>
<proteinExistence type="inferred from homology"/>
<dbReference type="PROSITE" id="PS00139">
    <property type="entry name" value="THIOL_PROTEASE_CYS"/>
    <property type="match status" value="1"/>
</dbReference>
<keyword evidence="4" id="KW-0788">Thiol protease</keyword>
<evidence type="ECO:0000256" key="11">
    <source>
        <dbReference type="SAM" id="SignalP"/>
    </source>
</evidence>
<gene>
    <name evidence="15" type="ORF">RHGRI_021817</name>
</gene>
<keyword evidence="2" id="KW-0645">Protease</keyword>
<evidence type="ECO:0000256" key="10">
    <source>
        <dbReference type="ARBA" id="ARBA00068904"/>
    </source>
</evidence>
<dbReference type="Pfam" id="PF08246">
    <property type="entry name" value="Inhibitor_I29"/>
    <property type="match status" value="1"/>
</dbReference>
<evidence type="ECO:0000256" key="5">
    <source>
        <dbReference type="ARBA" id="ARBA00023157"/>
    </source>
</evidence>
<keyword evidence="5" id="KW-1015">Disulfide bond</keyword>
<evidence type="ECO:0000259" key="14">
    <source>
        <dbReference type="SMART" id="SM00848"/>
    </source>
</evidence>
<dbReference type="CDD" id="cd02248">
    <property type="entry name" value="Peptidase_C1A"/>
    <property type="match status" value="1"/>
</dbReference>
<organism evidence="15 16">
    <name type="scientific">Rhododendron griersonianum</name>
    <dbReference type="NCBI Taxonomy" id="479676"/>
    <lineage>
        <taxon>Eukaryota</taxon>
        <taxon>Viridiplantae</taxon>
        <taxon>Streptophyta</taxon>
        <taxon>Embryophyta</taxon>
        <taxon>Tracheophyta</taxon>
        <taxon>Spermatophyta</taxon>
        <taxon>Magnoliopsida</taxon>
        <taxon>eudicotyledons</taxon>
        <taxon>Gunneridae</taxon>
        <taxon>Pentapetalae</taxon>
        <taxon>asterids</taxon>
        <taxon>Ericales</taxon>
        <taxon>Ericaceae</taxon>
        <taxon>Ericoideae</taxon>
        <taxon>Rhodoreae</taxon>
        <taxon>Rhododendron</taxon>
    </lineage>
</organism>
<dbReference type="InterPro" id="IPR013128">
    <property type="entry name" value="Peptidase_C1A"/>
</dbReference>
<feature type="domain" description="Peptidase C1A papain C-terminal" evidence="13">
    <location>
        <begin position="139"/>
        <end position="353"/>
    </location>
</feature>
<evidence type="ECO:0000259" key="13">
    <source>
        <dbReference type="SMART" id="SM00645"/>
    </source>
</evidence>
<dbReference type="InterPro" id="IPR025661">
    <property type="entry name" value="Pept_asp_AS"/>
</dbReference>
<evidence type="ECO:0000256" key="1">
    <source>
        <dbReference type="ARBA" id="ARBA00008455"/>
    </source>
</evidence>
<feature type="signal peptide" evidence="11">
    <location>
        <begin position="1"/>
        <end position="24"/>
    </location>
</feature>
<keyword evidence="16" id="KW-1185">Reference proteome</keyword>
<dbReference type="FunFam" id="2.10.25.160:FF:000002">
    <property type="entry name" value="Cysteine protease 1"/>
    <property type="match status" value="1"/>
</dbReference>
<dbReference type="PRINTS" id="PR00705">
    <property type="entry name" value="PAPAIN"/>
</dbReference>
<dbReference type="SMART" id="SM00645">
    <property type="entry name" value="Pept_C1"/>
    <property type="match status" value="1"/>
</dbReference>
<dbReference type="Proteomes" id="UP000823749">
    <property type="component" value="Chromosome 7"/>
</dbReference>
<dbReference type="SMART" id="SM00848">
    <property type="entry name" value="Inhibitor_I29"/>
    <property type="match status" value="1"/>
</dbReference>
<name>A0AAV6JPR8_9ERIC</name>
<comment type="caution">
    <text evidence="15">The sequence shown here is derived from an EMBL/GenBank/DDBJ whole genome shotgun (WGS) entry which is preliminary data.</text>
</comment>
<feature type="domain" description="Granulins" evidence="12">
    <location>
        <begin position="376"/>
        <end position="433"/>
    </location>
</feature>
<dbReference type="Gene3D" id="3.90.70.10">
    <property type="entry name" value="Cysteine proteinases"/>
    <property type="match status" value="1"/>
</dbReference>